<evidence type="ECO:0000313" key="2">
    <source>
        <dbReference type="Proteomes" id="UP000656319"/>
    </source>
</evidence>
<name>A0ABM8NYI9_9BURK</name>
<gene>
    <name evidence="1" type="ORF">LMG27952_04878</name>
</gene>
<keyword evidence="2" id="KW-1185">Reference proteome</keyword>
<protein>
    <submittedName>
        <fullName evidence="1">Uncharacterized protein</fullName>
    </submittedName>
</protein>
<evidence type="ECO:0000313" key="1">
    <source>
        <dbReference type="EMBL" id="CAD6549395.1"/>
    </source>
</evidence>
<sequence length="54" mass="6041">MLTRRSDPPMPPPMLCRQFPFLVAHPSLGSIRTFYAPCHNDGLPPPALAGKRKR</sequence>
<organism evidence="1 2">
    <name type="scientific">Paraburkholderia hiiakae</name>
    <dbReference type="NCBI Taxonomy" id="1081782"/>
    <lineage>
        <taxon>Bacteria</taxon>
        <taxon>Pseudomonadati</taxon>
        <taxon>Pseudomonadota</taxon>
        <taxon>Betaproteobacteria</taxon>
        <taxon>Burkholderiales</taxon>
        <taxon>Burkholderiaceae</taxon>
        <taxon>Paraburkholderia</taxon>
    </lineage>
</organism>
<dbReference type="Proteomes" id="UP000656319">
    <property type="component" value="Unassembled WGS sequence"/>
</dbReference>
<reference evidence="1 2" key="1">
    <citation type="submission" date="2020-10" db="EMBL/GenBank/DDBJ databases">
        <authorList>
            <person name="Peeters C."/>
        </authorList>
    </citation>
    <scope>NUCLEOTIDE SEQUENCE [LARGE SCALE GENOMIC DNA]</scope>
    <source>
        <strain evidence="1 2">LMG 27952</strain>
    </source>
</reference>
<proteinExistence type="predicted"/>
<dbReference type="EMBL" id="CAJHCQ010000013">
    <property type="protein sequence ID" value="CAD6549395.1"/>
    <property type="molecule type" value="Genomic_DNA"/>
</dbReference>
<comment type="caution">
    <text evidence="1">The sequence shown here is derived from an EMBL/GenBank/DDBJ whole genome shotgun (WGS) entry which is preliminary data.</text>
</comment>
<accession>A0ABM8NYI9</accession>